<dbReference type="Gene3D" id="2.180.10.10">
    <property type="entry name" value="RHS repeat-associated core"/>
    <property type="match status" value="2"/>
</dbReference>
<dbReference type="Gene3D" id="3.90.930.1">
    <property type="match status" value="1"/>
</dbReference>
<evidence type="ECO:0000256" key="1">
    <source>
        <dbReference type="ARBA" id="ARBA00022737"/>
    </source>
</evidence>
<dbReference type="InterPro" id="IPR006530">
    <property type="entry name" value="YD"/>
</dbReference>
<name>A0A1Q5NZX3_9BACI</name>
<protein>
    <recommendedName>
        <fullName evidence="2">Teneurin-like YD-shell domain-containing protein</fullName>
    </recommendedName>
</protein>
<dbReference type="PANTHER" id="PTHR32305">
    <property type="match status" value="1"/>
</dbReference>
<dbReference type="AlphaFoldDB" id="A0A1Q5NZX3"/>
<gene>
    <name evidence="3" type="ORF">BLL40_15200</name>
</gene>
<dbReference type="Pfam" id="PF25023">
    <property type="entry name" value="TEN_YD-shell"/>
    <property type="match status" value="2"/>
</dbReference>
<proteinExistence type="predicted"/>
<comment type="caution">
    <text evidence="3">The sequence shown here is derived from an EMBL/GenBank/DDBJ whole genome shotgun (WGS) entry which is preliminary data.</text>
</comment>
<accession>A0A1Q5NZX3</accession>
<feature type="domain" description="Teneurin-like YD-shell" evidence="2">
    <location>
        <begin position="19"/>
        <end position="161"/>
    </location>
</feature>
<evidence type="ECO:0000313" key="4">
    <source>
        <dbReference type="Proteomes" id="UP000186524"/>
    </source>
</evidence>
<dbReference type="PANTHER" id="PTHR32305:SF17">
    <property type="entry name" value="TRNA NUCLEASE WAPA"/>
    <property type="match status" value="1"/>
</dbReference>
<dbReference type="InterPro" id="IPR050708">
    <property type="entry name" value="T6SS_VgrG/RHS"/>
</dbReference>
<dbReference type="Proteomes" id="UP000186524">
    <property type="component" value="Unassembled WGS sequence"/>
</dbReference>
<evidence type="ECO:0000313" key="3">
    <source>
        <dbReference type="EMBL" id="OKL35501.1"/>
    </source>
</evidence>
<dbReference type="NCBIfam" id="TIGR03696">
    <property type="entry name" value="Rhs_assc_core"/>
    <property type="match status" value="1"/>
</dbReference>
<keyword evidence="1" id="KW-0677">Repeat</keyword>
<feature type="non-terminal residue" evidence="3">
    <location>
        <position position="1"/>
    </location>
</feature>
<dbReference type="Pfam" id="PF05593">
    <property type="entry name" value="RHS_repeat"/>
    <property type="match status" value="1"/>
</dbReference>
<dbReference type="InterPro" id="IPR022385">
    <property type="entry name" value="Rhs_assc_core"/>
</dbReference>
<keyword evidence="4" id="KW-1185">Reference proteome</keyword>
<organism evidence="3 4">
    <name type="scientific">Domibacillus mangrovi</name>
    <dbReference type="NCBI Taxonomy" id="1714354"/>
    <lineage>
        <taxon>Bacteria</taxon>
        <taxon>Bacillati</taxon>
        <taxon>Bacillota</taxon>
        <taxon>Bacilli</taxon>
        <taxon>Bacillales</taxon>
        <taxon>Bacillaceae</taxon>
        <taxon>Domibacillus</taxon>
    </lineage>
</organism>
<dbReference type="InterPro" id="IPR056823">
    <property type="entry name" value="TEN-like_YD-shell"/>
</dbReference>
<sequence>DPLGYKVSYTYNNFSQPLTVTDVDGTMTYQYNAYGDVIKEINPLQEETTYTYYEPYGNLKTMTPPGGVAETYEYDTMQNYANKFSDALGRKTSIINDKYGNAKEVTDPKGNKVTFDYDEQEQLKSAKDEKGAETKYTYDNNGNLKTMTNPRGYTTTLDYNNQNQFMSRKEPLGQTTIYGYDALGNMTTETKPDGTIVKTDYDANSQPTDIRINGYLKWHYEYDKNGNTTVVKNGEDQTITNLTYDKADKLKTVTKGQQAIEYGYSVTETLTDIKGMSGAAFFTQRLAFDTVDQLKNVYRNGAVQGAYDYYPTGEPKQRRYVNGIWTDYTYDNAQQMKTLKVTKGTTVLLDETLDYDLNGNISAVTSPSGNKAFTYDKTNQLESQSIASAQLSESYIYDAVGNRESKTTVKNGVTTTTAYTYDANNQLKTVGGGQAYTYDSNGNRTKDSQYTYVYNKFDQLTDIKTNAGATVATFKYDDEGRRISKTAGGQTTNYHYGQGINVLFETDTAGNITAEYLYDPDGFPLVMTKGGQNYYYTYNTLKEITGLTNASGTVVASYTYDAWGNILSQSGTMAAENKIRYKGYRYDDETKLYYLIARYYQPAEGVFLSPDPEGGDTDDPKTQNGYAYASSNPVMMSDPDGDYAWAVINAGFAVYDGYKAYKSGKKAGKKGWALAGSVAWASGSSFVKVGHLKKAGKALGAAKGSFAYVNKRKKSGTVGHHMPQNAYNKTIGVSRGKGPAVLMSHSDHKKTRTFAGRGKATMKSDRGLSARQRLAKDIWDVKKISGRKYNRGLKKAARYGKALYRN</sequence>
<reference evidence="3 4" key="1">
    <citation type="submission" date="2016-12" db="EMBL/GenBank/DDBJ databases">
        <title>Domibacillus sp. SAOS 44 whole genome sequencing.</title>
        <authorList>
            <person name="Verma A."/>
            <person name="Krishnamurthi S."/>
        </authorList>
    </citation>
    <scope>NUCLEOTIDE SEQUENCE [LARGE SCALE GENOMIC DNA]</scope>
    <source>
        <strain evidence="3 4">SAOS 44</strain>
    </source>
</reference>
<dbReference type="InterPro" id="IPR031325">
    <property type="entry name" value="RHS_repeat"/>
</dbReference>
<dbReference type="EMBL" id="MRWQ01000021">
    <property type="protein sequence ID" value="OKL35501.1"/>
    <property type="molecule type" value="Genomic_DNA"/>
</dbReference>
<evidence type="ECO:0000259" key="2">
    <source>
        <dbReference type="Pfam" id="PF25023"/>
    </source>
</evidence>
<dbReference type="NCBIfam" id="TIGR01643">
    <property type="entry name" value="YD_repeat_2x"/>
    <property type="match status" value="5"/>
</dbReference>
<dbReference type="STRING" id="1714354.BLL40_15200"/>
<dbReference type="RefSeq" id="WP_143180131.1">
    <property type="nucleotide sequence ID" value="NZ_MRWQ01000021.1"/>
</dbReference>
<feature type="domain" description="Teneurin-like YD-shell" evidence="2">
    <location>
        <begin position="329"/>
        <end position="634"/>
    </location>
</feature>